<evidence type="ECO:0000313" key="1">
    <source>
        <dbReference type="EMBL" id="MBN0986115.1"/>
    </source>
</evidence>
<dbReference type="Pfam" id="PF14103">
    <property type="entry name" value="DUF4276"/>
    <property type="match status" value="1"/>
</dbReference>
<keyword evidence="2" id="KW-1185">Reference proteome</keyword>
<accession>A0ABS2W3F3</accession>
<evidence type="ECO:0000313" key="2">
    <source>
        <dbReference type="Proteomes" id="UP000760472"/>
    </source>
</evidence>
<dbReference type="Proteomes" id="UP000760472">
    <property type="component" value="Unassembled WGS sequence"/>
</dbReference>
<sequence length="213" mass="24256">MTRVYVFVEGQTEETFVRDVLGPYFERQRIWLTPILAETSPGYKGGIVSYGKVKNQVTRLCRKDKNAWVTTLIDYYGLPTDFPQFAQGNVSAVQRVQHLEQALAQDISERNFLPYLALHEFEALLFCDPAQFHEWFDDERAVAVLETVKASYGNPEEINDSPQTAPSKRILAAIPAYKKTLHGPMIANEIGIDAMRDQCPHFNDWIKSIESLA</sequence>
<comment type="caution">
    <text evidence="1">The sequence shown here is derived from an EMBL/GenBank/DDBJ whole genome shotgun (WGS) entry which is preliminary data.</text>
</comment>
<dbReference type="EMBL" id="JAFFZP010000002">
    <property type="protein sequence ID" value="MBN0986115.1"/>
    <property type="molecule type" value="Genomic_DNA"/>
</dbReference>
<dbReference type="InterPro" id="IPR025455">
    <property type="entry name" value="DUF4276"/>
</dbReference>
<protein>
    <submittedName>
        <fullName evidence="1">DUF4276 family protein</fullName>
    </submittedName>
</protein>
<organism evidence="1 2">
    <name type="scientific">Amphritea pacifica</name>
    <dbReference type="NCBI Taxonomy" id="2811233"/>
    <lineage>
        <taxon>Bacteria</taxon>
        <taxon>Pseudomonadati</taxon>
        <taxon>Pseudomonadota</taxon>
        <taxon>Gammaproteobacteria</taxon>
        <taxon>Oceanospirillales</taxon>
        <taxon>Oceanospirillaceae</taxon>
        <taxon>Amphritea</taxon>
    </lineage>
</organism>
<proteinExistence type="predicted"/>
<gene>
    <name evidence="1" type="ORF">JW498_01940</name>
</gene>
<name>A0ABS2W3F3_9GAMM</name>
<dbReference type="RefSeq" id="WP_205210979.1">
    <property type="nucleotide sequence ID" value="NZ_JAFFZO010000020.1"/>
</dbReference>
<reference evidence="1 2" key="1">
    <citation type="submission" date="2021-02" db="EMBL/GenBank/DDBJ databases">
        <title>A novel species of genus Amphritea isolated from a fishpond in China.</title>
        <authorList>
            <person name="Lu H."/>
        </authorList>
    </citation>
    <scope>NUCLEOTIDE SEQUENCE [LARGE SCALE GENOMIC DNA]</scope>
    <source>
        <strain evidence="1 2">RP18W</strain>
    </source>
</reference>